<dbReference type="InterPro" id="IPR001534">
    <property type="entry name" value="Transthyretin-like"/>
</dbReference>
<evidence type="ECO:0000313" key="7">
    <source>
        <dbReference type="WBParaSite" id="Gr19_v10_g6291.t3"/>
    </source>
</evidence>
<evidence type="ECO:0000313" key="6">
    <source>
        <dbReference type="Proteomes" id="UP000887572"/>
    </source>
</evidence>
<evidence type="ECO:0000256" key="5">
    <source>
        <dbReference type="SAM" id="Phobius"/>
    </source>
</evidence>
<evidence type="ECO:0000256" key="2">
    <source>
        <dbReference type="ARBA" id="ARBA00010112"/>
    </source>
</evidence>
<dbReference type="Pfam" id="PF01060">
    <property type="entry name" value="TTR-52"/>
    <property type="match status" value="1"/>
</dbReference>
<name>A0A914I088_GLORO</name>
<reference evidence="7" key="1">
    <citation type="submission" date="2022-11" db="UniProtKB">
        <authorList>
            <consortium name="WormBaseParasite"/>
        </authorList>
    </citation>
    <scope>IDENTIFICATION</scope>
</reference>
<keyword evidence="5" id="KW-0812">Transmembrane</keyword>
<dbReference type="AlphaFoldDB" id="A0A914I088"/>
<accession>A0A914I088</accession>
<dbReference type="Proteomes" id="UP000887572">
    <property type="component" value="Unplaced"/>
</dbReference>
<sequence>MNVQRFFAYGQFFTVNESVAAIFSNIANTVLRYEIRLQRHIGGVYTATVSMPIFCITVLAFVAMTESNARRSLLWLVIKIKIVCLILMLLQNDRMMQALPADFDSEPFCVNLSRFLLLQLVLMLIFRVWYAVESDRMEQQKSCDGNPSGDSNGILPQFVKRIRPSSVSGLYKPFKSASKTIPQGKMHFKFSLIVLLLSALALFFADAFRQQSLWNKNRIGRDDQLADVKTDSLGNFALDGGVGALFGMNVHMKIYHDCDRGMLPCQRKADFGIPSDYITRSSAVQKWFDAVPWAIGTWRKLLFMCLNAID</sequence>
<keyword evidence="3" id="KW-0964">Secreted</keyword>
<comment type="similarity">
    <text evidence="2">Belongs to the nematode transthyretin-like family.</text>
</comment>
<proteinExistence type="inferred from homology"/>
<evidence type="ECO:0000256" key="4">
    <source>
        <dbReference type="ARBA" id="ARBA00022729"/>
    </source>
</evidence>
<evidence type="ECO:0000256" key="3">
    <source>
        <dbReference type="ARBA" id="ARBA00022525"/>
    </source>
</evidence>
<feature type="transmembrane region" description="Helical" evidence="5">
    <location>
        <begin position="188"/>
        <end position="208"/>
    </location>
</feature>
<keyword evidence="6" id="KW-1185">Reference proteome</keyword>
<keyword evidence="5" id="KW-1133">Transmembrane helix</keyword>
<keyword evidence="4" id="KW-0732">Signal</keyword>
<comment type="subcellular location">
    <subcellularLocation>
        <location evidence="1">Secreted</location>
    </subcellularLocation>
</comment>
<dbReference type="InterPro" id="IPR038479">
    <property type="entry name" value="Transthyretin-like_sf"/>
</dbReference>
<organism evidence="6 7">
    <name type="scientific">Globodera rostochiensis</name>
    <name type="common">Golden nematode worm</name>
    <name type="synonym">Heterodera rostochiensis</name>
    <dbReference type="NCBI Taxonomy" id="31243"/>
    <lineage>
        <taxon>Eukaryota</taxon>
        <taxon>Metazoa</taxon>
        <taxon>Ecdysozoa</taxon>
        <taxon>Nematoda</taxon>
        <taxon>Chromadorea</taxon>
        <taxon>Rhabditida</taxon>
        <taxon>Tylenchina</taxon>
        <taxon>Tylenchomorpha</taxon>
        <taxon>Tylenchoidea</taxon>
        <taxon>Heteroderidae</taxon>
        <taxon>Heteroderinae</taxon>
        <taxon>Globodera</taxon>
    </lineage>
</organism>
<protein>
    <submittedName>
        <fullName evidence="7">Uncharacterized protein</fullName>
    </submittedName>
</protein>
<dbReference type="GO" id="GO:0009986">
    <property type="term" value="C:cell surface"/>
    <property type="evidence" value="ECO:0007669"/>
    <property type="project" value="InterPro"/>
</dbReference>
<dbReference type="GO" id="GO:0005576">
    <property type="term" value="C:extracellular region"/>
    <property type="evidence" value="ECO:0007669"/>
    <property type="project" value="UniProtKB-SubCell"/>
</dbReference>
<feature type="transmembrane region" description="Helical" evidence="5">
    <location>
        <begin position="43"/>
        <end position="61"/>
    </location>
</feature>
<evidence type="ECO:0000256" key="1">
    <source>
        <dbReference type="ARBA" id="ARBA00004613"/>
    </source>
</evidence>
<keyword evidence="5" id="KW-0472">Membrane</keyword>
<feature type="transmembrane region" description="Helical" evidence="5">
    <location>
        <begin position="111"/>
        <end position="132"/>
    </location>
</feature>
<feature type="transmembrane region" description="Helical" evidence="5">
    <location>
        <begin position="73"/>
        <end position="90"/>
    </location>
</feature>
<dbReference type="PANTHER" id="PTHR21700">
    <property type="entry name" value="TRANSTHYRETIN-LIKE FAMILY PROTEIN-RELATED"/>
    <property type="match status" value="1"/>
</dbReference>
<dbReference type="WBParaSite" id="Gr19_v10_g6291.t3">
    <property type="protein sequence ID" value="Gr19_v10_g6291.t3"/>
    <property type="gene ID" value="Gr19_v10_g6291"/>
</dbReference>
<dbReference type="Gene3D" id="2.60.40.3330">
    <property type="match status" value="1"/>
</dbReference>
<dbReference type="PANTHER" id="PTHR21700:SF112">
    <property type="entry name" value="TRANSTHYRETIN-RELATED FAMILY DOMAIN"/>
    <property type="match status" value="1"/>
</dbReference>